<dbReference type="EMBL" id="JBBHLL010000183">
    <property type="protein sequence ID" value="KAK7810995.1"/>
    <property type="molecule type" value="Genomic_DNA"/>
</dbReference>
<protein>
    <recommendedName>
        <fullName evidence="1">DNA topoisomerase 1</fullName>
    </recommendedName>
    <alternativeName>
        <fullName evidence="2">DNA topoisomerase I</fullName>
    </alternativeName>
</protein>
<dbReference type="SUPFAM" id="SSF56349">
    <property type="entry name" value="DNA breaking-rejoining enzymes"/>
    <property type="match status" value="1"/>
</dbReference>
<dbReference type="Proteomes" id="UP001488838">
    <property type="component" value="Unassembled WGS sequence"/>
</dbReference>
<dbReference type="PROSITE" id="PS52038">
    <property type="entry name" value="TOPO_IB_2"/>
    <property type="match status" value="1"/>
</dbReference>
<dbReference type="PANTHER" id="PTHR10290">
    <property type="entry name" value="DNA TOPOISOMERASE I"/>
    <property type="match status" value="1"/>
</dbReference>
<dbReference type="InterPro" id="IPR011010">
    <property type="entry name" value="DNA_brk_join_enz"/>
</dbReference>
<evidence type="ECO:0000256" key="2">
    <source>
        <dbReference type="ARBA" id="ARBA00033297"/>
    </source>
</evidence>
<proteinExistence type="predicted"/>
<gene>
    <name evidence="5" type="ORF">U0070_024173</name>
</gene>
<dbReference type="InterPro" id="IPR008336">
    <property type="entry name" value="TopoI_DNA-bd_euk"/>
</dbReference>
<dbReference type="GO" id="GO:0003917">
    <property type="term" value="F:DNA topoisomerase type I (single strand cut, ATP-independent) activity"/>
    <property type="evidence" value="ECO:0007669"/>
    <property type="project" value="InterPro"/>
</dbReference>
<dbReference type="Gene3D" id="3.90.15.10">
    <property type="entry name" value="Topoisomerase I, Chain A, domain 3"/>
    <property type="match status" value="2"/>
</dbReference>
<dbReference type="GO" id="GO:0005730">
    <property type="term" value="C:nucleolus"/>
    <property type="evidence" value="ECO:0007669"/>
    <property type="project" value="TreeGrafter"/>
</dbReference>
<dbReference type="Pfam" id="PF02919">
    <property type="entry name" value="Topoisom_I_N"/>
    <property type="match status" value="1"/>
</dbReference>
<dbReference type="GO" id="GO:0006265">
    <property type="term" value="P:DNA topological change"/>
    <property type="evidence" value="ECO:0007669"/>
    <property type="project" value="InterPro"/>
</dbReference>
<sequence length="158" mass="18442">MGMLKRRIMSEDIIVNCSKDAKAPSPPPGHKWKEVRHDNKFPNQGQKYETAQRLKKCVDNIRNQCREDWKPKEMKVRQRAVALYFTEKVFKNLQLFMEKKQPEDGLFDRLNIGILNKHLQDLMEALTAKVFRMYIASITLQQQLKELAAPDENAPADS</sequence>
<dbReference type="SMART" id="SM00435">
    <property type="entry name" value="TOPEUc"/>
    <property type="match status" value="1"/>
</dbReference>
<reference evidence="5 6" key="1">
    <citation type="journal article" date="2023" name="bioRxiv">
        <title>Conserved and derived expression patterns and positive selection on dental genes reveal complex evolutionary context of ever-growing rodent molars.</title>
        <authorList>
            <person name="Calamari Z.T."/>
            <person name="Song A."/>
            <person name="Cohen E."/>
            <person name="Akter M."/>
            <person name="Roy R.D."/>
            <person name="Hallikas O."/>
            <person name="Christensen M.M."/>
            <person name="Li P."/>
            <person name="Marangoni P."/>
            <person name="Jernvall J."/>
            <person name="Klein O.D."/>
        </authorList>
    </citation>
    <scope>NUCLEOTIDE SEQUENCE [LARGE SCALE GENOMIC DNA]</scope>
    <source>
        <strain evidence="5">V071</strain>
    </source>
</reference>
<evidence type="ECO:0000313" key="5">
    <source>
        <dbReference type="EMBL" id="KAK7810995.1"/>
    </source>
</evidence>
<dbReference type="SUPFAM" id="SSF56741">
    <property type="entry name" value="Eukaryotic DNA topoisomerase I, N-terminal DNA-binding fragment"/>
    <property type="match status" value="1"/>
</dbReference>
<organism evidence="5 6">
    <name type="scientific">Myodes glareolus</name>
    <name type="common">Bank vole</name>
    <name type="synonym">Clethrionomys glareolus</name>
    <dbReference type="NCBI Taxonomy" id="447135"/>
    <lineage>
        <taxon>Eukaryota</taxon>
        <taxon>Metazoa</taxon>
        <taxon>Chordata</taxon>
        <taxon>Craniata</taxon>
        <taxon>Vertebrata</taxon>
        <taxon>Euteleostomi</taxon>
        <taxon>Mammalia</taxon>
        <taxon>Eutheria</taxon>
        <taxon>Euarchontoglires</taxon>
        <taxon>Glires</taxon>
        <taxon>Rodentia</taxon>
        <taxon>Myomorpha</taxon>
        <taxon>Muroidea</taxon>
        <taxon>Cricetidae</taxon>
        <taxon>Arvicolinae</taxon>
        <taxon>Myodes</taxon>
    </lineage>
</organism>
<dbReference type="InterPro" id="IPR051062">
    <property type="entry name" value="Topoisomerase_IB"/>
</dbReference>
<comment type="caution">
    <text evidence="5">The sequence shown here is derived from an EMBL/GenBank/DDBJ whole genome shotgun (WGS) entry which is preliminary data.</text>
</comment>
<dbReference type="InterPro" id="IPR014711">
    <property type="entry name" value="TopoI_cat_a-hlx-sub_euk"/>
</dbReference>
<dbReference type="GO" id="GO:0003677">
    <property type="term" value="F:DNA binding"/>
    <property type="evidence" value="ECO:0007669"/>
    <property type="project" value="UniProtKB-UniRule"/>
</dbReference>
<dbReference type="InterPro" id="IPR013030">
    <property type="entry name" value="DNA_topo_DNA_db_N_dom2"/>
</dbReference>
<evidence type="ECO:0000259" key="4">
    <source>
        <dbReference type="SMART" id="SM00435"/>
    </source>
</evidence>
<dbReference type="InterPro" id="IPR013499">
    <property type="entry name" value="TopoI_euk"/>
</dbReference>
<evidence type="ECO:0000256" key="3">
    <source>
        <dbReference type="PROSITE-ProRule" id="PRU01382"/>
    </source>
</evidence>
<dbReference type="Gene3D" id="2.170.11.10">
    <property type="entry name" value="DNA Topoisomerase I, domain 2"/>
    <property type="match status" value="1"/>
</dbReference>
<name>A0AAW0I8Q3_MYOGA</name>
<dbReference type="AlphaFoldDB" id="A0AAW0I8Q3"/>
<evidence type="ECO:0000313" key="6">
    <source>
        <dbReference type="Proteomes" id="UP001488838"/>
    </source>
</evidence>
<dbReference type="PANTHER" id="PTHR10290:SF5">
    <property type="entry name" value="DNA TOPOISOMERASE 1"/>
    <property type="match status" value="1"/>
</dbReference>
<keyword evidence="3" id="KW-0238">DNA-binding</keyword>
<evidence type="ECO:0000256" key="1">
    <source>
        <dbReference type="ARBA" id="ARBA00019632"/>
    </source>
</evidence>
<dbReference type="GO" id="GO:0006260">
    <property type="term" value="P:DNA replication"/>
    <property type="evidence" value="ECO:0007669"/>
    <property type="project" value="TreeGrafter"/>
</dbReference>
<feature type="domain" description="DNA topoisomerase I eukaryotic-type" evidence="4">
    <location>
        <begin position="1"/>
        <end position="158"/>
    </location>
</feature>
<keyword evidence="6" id="KW-1185">Reference proteome</keyword>
<dbReference type="InterPro" id="IPR013500">
    <property type="entry name" value="TopoI_cat_euk"/>
</dbReference>
<dbReference type="InterPro" id="IPR036202">
    <property type="entry name" value="TopoI_DNA-bd_euk_N_sf"/>
</dbReference>
<dbReference type="Pfam" id="PF01028">
    <property type="entry name" value="Topoisom_I"/>
    <property type="match status" value="1"/>
</dbReference>
<comment type="caution">
    <text evidence="3">Lacks conserved residue(s) required for the propagation of feature annotation.</text>
</comment>
<dbReference type="GO" id="GO:0007059">
    <property type="term" value="P:chromosome segregation"/>
    <property type="evidence" value="ECO:0007669"/>
    <property type="project" value="TreeGrafter"/>
</dbReference>
<accession>A0AAW0I8Q3</accession>
<dbReference type="GO" id="GO:0005694">
    <property type="term" value="C:chromosome"/>
    <property type="evidence" value="ECO:0007669"/>
    <property type="project" value="InterPro"/>
</dbReference>